<dbReference type="EMBL" id="LCMI01000009">
    <property type="protein sequence ID" value="KKU32586.1"/>
    <property type="molecule type" value="Genomic_DNA"/>
</dbReference>
<name>A0A0G1PIL1_9BACT</name>
<keyword evidence="1" id="KW-1133">Transmembrane helix</keyword>
<gene>
    <name evidence="2" type="ORF">UX47_C0009G0023</name>
</gene>
<reference evidence="2 3" key="1">
    <citation type="journal article" date="2015" name="Nature">
        <title>rRNA introns, odd ribosomes, and small enigmatic genomes across a large radiation of phyla.</title>
        <authorList>
            <person name="Brown C.T."/>
            <person name="Hug L.A."/>
            <person name="Thomas B.C."/>
            <person name="Sharon I."/>
            <person name="Castelle C.J."/>
            <person name="Singh A."/>
            <person name="Wilkins M.J."/>
            <person name="Williams K.H."/>
            <person name="Banfield J.F."/>
        </authorList>
    </citation>
    <scope>NUCLEOTIDE SEQUENCE [LARGE SCALE GENOMIC DNA]</scope>
</reference>
<accession>A0A0G1PIL1</accession>
<keyword evidence="1" id="KW-0472">Membrane</keyword>
<feature type="transmembrane region" description="Helical" evidence="1">
    <location>
        <begin position="82"/>
        <end position="102"/>
    </location>
</feature>
<keyword evidence="1" id="KW-0812">Transmembrane</keyword>
<protein>
    <submittedName>
        <fullName evidence="2">Uncharacterized protein</fullName>
    </submittedName>
</protein>
<dbReference type="AlphaFoldDB" id="A0A0G1PIL1"/>
<proteinExistence type="predicted"/>
<dbReference type="Proteomes" id="UP000034794">
    <property type="component" value="Unassembled WGS sequence"/>
</dbReference>
<evidence type="ECO:0000313" key="2">
    <source>
        <dbReference type="EMBL" id="KKU32586.1"/>
    </source>
</evidence>
<evidence type="ECO:0000313" key="3">
    <source>
        <dbReference type="Proteomes" id="UP000034794"/>
    </source>
</evidence>
<comment type="caution">
    <text evidence="2">The sequence shown here is derived from an EMBL/GenBank/DDBJ whole genome shotgun (WGS) entry which is preliminary data.</text>
</comment>
<feature type="transmembrane region" description="Helical" evidence="1">
    <location>
        <begin position="42"/>
        <end position="62"/>
    </location>
</feature>
<evidence type="ECO:0000256" key="1">
    <source>
        <dbReference type="SAM" id="Phobius"/>
    </source>
</evidence>
<feature type="transmembrane region" description="Helical" evidence="1">
    <location>
        <begin position="12"/>
        <end position="36"/>
    </location>
</feature>
<feature type="transmembrane region" description="Helical" evidence="1">
    <location>
        <begin position="132"/>
        <end position="150"/>
    </location>
</feature>
<sequence length="160" mass="18389">MKQSYLNVGLTVFGFTVLTLVISVLLGTSPVTILAFAGNLVVYFIFFFGFQIVLPPLIAYFARKYGITRLDNKFGQNYREQIPNWIHWLLAITFGLLIGLAWMKLTPLIAFIPSLSVWPIEFLRWTASFERINYWVSVWPAISFAVSYLVTHTDISNREN</sequence>
<organism evidence="2 3">
    <name type="scientific">Candidatus Collierbacteria bacterium GW2011_GWA2_46_26</name>
    <dbReference type="NCBI Taxonomy" id="1618381"/>
    <lineage>
        <taxon>Bacteria</taxon>
        <taxon>Candidatus Collieribacteriota</taxon>
    </lineage>
</organism>